<evidence type="ECO:0000256" key="4">
    <source>
        <dbReference type="ARBA" id="ARBA00022691"/>
    </source>
</evidence>
<keyword evidence="3" id="KW-0808">Transferase</keyword>
<dbReference type="PANTHER" id="PTHR45875:SF1">
    <property type="entry name" value="METHYLTRANSFERASE N6AMT1"/>
    <property type="match status" value="1"/>
</dbReference>
<dbReference type="GO" id="GO:0032259">
    <property type="term" value="P:methylation"/>
    <property type="evidence" value="ECO:0007669"/>
    <property type="project" value="UniProtKB-KW"/>
</dbReference>
<dbReference type="GO" id="GO:0003676">
    <property type="term" value="F:nucleic acid binding"/>
    <property type="evidence" value="ECO:0007669"/>
    <property type="project" value="InterPro"/>
</dbReference>
<name>A0AAU1U045_9ACTN</name>
<dbReference type="PANTHER" id="PTHR45875">
    <property type="entry name" value="METHYLTRANSFERASE N6AMT1"/>
    <property type="match status" value="1"/>
</dbReference>
<dbReference type="PROSITE" id="PS00092">
    <property type="entry name" value="N6_MTASE"/>
    <property type="match status" value="1"/>
</dbReference>
<dbReference type="CDD" id="cd02440">
    <property type="entry name" value="AdoMet_MTases"/>
    <property type="match status" value="1"/>
</dbReference>
<dbReference type="GO" id="GO:0035657">
    <property type="term" value="C:eRF1 methyltransferase complex"/>
    <property type="evidence" value="ECO:0007669"/>
    <property type="project" value="TreeGrafter"/>
</dbReference>
<dbReference type="InterPro" id="IPR052190">
    <property type="entry name" value="Euk-Arch_PrmC-MTase"/>
</dbReference>
<dbReference type="InterPro" id="IPR029063">
    <property type="entry name" value="SAM-dependent_MTases_sf"/>
</dbReference>
<dbReference type="GO" id="GO:0008276">
    <property type="term" value="F:protein methyltransferase activity"/>
    <property type="evidence" value="ECO:0007669"/>
    <property type="project" value="TreeGrafter"/>
</dbReference>
<accession>A0AAU1U045</accession>
<evidence type="ECO:0000256" key="2">
    <source>
        <dbReference type="ARBA" id="ARBA00022603"/>
    </source>
</evidence>
<dbReference type="InterPro" id="IPR002052">
    <property type="entry name" value="DNA_methylase_N6_adenine_CS"/>
</dbReference>
<reference evidence="6" key="1">
    <citation type="submission" date="2022-10" db="EMBL/GenBank/DDBJ databases">
        <title>The complete genomes of actinobacterial strains from the NBC collection.</title>
        <authorList>
            <person name="Joergensen T.S."/>
            <person name="Alvarez Arevalo M."/>
            <person name="Sterndorff E.B."/>
            <person name="Faurdal D."/>
            <person name="Vuksanovic O."/>
            <person name="Mourched A.-S."/>
            <person name="Charusanti P."/>
            <person name="Shaw S."/>
            <person name="Blin K."/>
            <person name="Weber T."/>
        </authorList>
    </citation>
    <scope>NUCLEOTIDE SEQUENCE</scope>
    <source>
        <strain evidence="6">NBC_00119</strain>
    </source>
</reference>
<dbReference type="Pfam" id="PF05175">
    <property type="entry name" value="MTS"/>
    <property type="match status" value="1"/>
</dbReference>
<dbReference type="GO" id="GO:0008757">
    <property type="term" value="F:S-adenosylmethionine-dependent methyltransferase activity"/>
    <property type="evidence" value="ECO:0007669"/>
    <property type="project" value="TreeGrafter"/>
</dbReference>
<protein>
    <submittedName>
        <fullName evidence="6">Class I SAM-dependent methyltransferase</fullName>
    </submittedName>
</protein>
<keyword evidence="2 6" id="KW-0489">Methyltransferase</keyword>
<keyword evidence="4" id="KW-0949">S-adenosyl-L-methionine</keyword>
<evidence type="ECO:0000313" key="6">
    <source>
        <dbReference type="EMBL" id="WTS10111.1"/>
    </source>
</evidence>
<dbReference type="InterPro" id="IPR004557">
    <property type="entry name" value="PrmC-related"/>
</dbReference>
<dbReference type="GO" id="GO:0008170">
    <property type="term" value="F:N-methyltransferase activity"/>
    <property type="evidence" value="ECO:0007669"/>
    <property type="project" value="UniProtKB-ARBA"/>
</dbReference>
<dbReference type="AlphaFoldDB" id="A0AAU1U045"/>
<comment type="similarity">
    <text evidence="1">Belongs to the eukaryotic/archaeal PrmC-related family.</text>
</comment>
<feature type="domain" description="Methyltransferase small" evidence="5">
    <location>
        <begin position="22"/>
        <end position="119"/>
    </location>
</feature>
<dbReference type="SUPFAM" id="SSF53335">
    <property type="entry name" value="S-adenosyl-L-methionine-dependent methyltransferases"/>
    <property type="match status" value="1"/>
</dbReference>
<dbReference type="InterPro" id="IPR007848">
    <property type="entry name" value="Small_mtfrase_dom"/>
</dbReference>
<dbReference type="Gene3D" id="3.40.50.150">
    <property type="entry name" value="Vaccinia Virus protein VP39"/>
    <property type="match status" value="1"/>
</dbReference>
<dbReference type="EMBL" id="CP108195">
    <property type="protein sequence ID" value="WTS10111.1"/>
    <property type="molecule type" value="Genomic_DNA"/>
</dbReference>
<gene>
    <name evidence="6" type="ORF">OHU69_02795</name>
</gene>
<proteinExistence type="inferred from homology"/>
<evidence type="ECO:0000256" key="1">
    <source>
        <dbReference type="ARBA" id="ARBA00006149"/>
    </source>
</evidence>
<organism evidence="6">
    <name type="scientific">Streptomyces sp. NBC_00119</name>
    <dbReference type="NCBI Taxonomy" id="2975659"/>
    <lineage>
        <taxon>Bacteria</taxon>
        <taxon>Bacillati</taxon>
        <taxon>Actinomycetota</taxon>
        <taxon>Actinomycetes</taxon>
        <taxon>Kitasatosporales</taxon>
        <taxon>Streptomycetaceae</taxon>
        <taxon>Streptomyces</taxon>
    </lineage>
</organism>
<evidence type="ECO:0000259" key="5">
    <source>
        <dbReference type="Pfam" id="PF05175"/>
    </source>
</evidence>
<sequence>MAPQAPARARAFTTSPRLVRPPGVYAPQCDTRILTSALYREPIGPGTDVLDMGSGSGALALHAARRGARVTAVDISWAAVWTTRLNALLSRQRVTVRHGDLTTAVRGHTYDLVISNPPYVPSPSDGPPRRGRARAWDAGADGRALLDLICDTAPGSLRPDGVLLLVQSALSGTEVTLDRLTGAGLYAEVVDRARIPFGPVLRSRTPWLRGRGLVGEENREELVVIRAARI</sequence>
<evidence type="ECO:0000256" key="3">
    <source>
        <dbReference type="ARBA" id="ARBA00022679"/>
    </source>
</evidence>
<dbReference type="NCBIfam" id="TIGR00537">
    <property type="entry name" value="hemK_rel_arch"/>
    <property type="match status" value="1"/>
</dbReference>